<proteinExistence type="predicted"/>
<evidence type="ECO:0000313" key="1">
    <source>
        <dbReference type="EMBL" id="KAG6599248.1"/>
    </source>
</evidence>
<reference evidence="1 2" key="1">
    <citation type="journal article" date="2021" name="Hortic Res">
        <title>The domestication of Cucurbita argyrosperma as revealed by the genome of its wild relative.</title>
        <authorList>
            <person name="Barrera-Redondo J."/>
            <person name="Sanchez-de la Vega G."/>
            <person name="Aguirre-Liguori J.A."/>
            <person name="Castellanos-Morales G."/>
            <person name="Gutierrez-Guerrero Y.T."/>
            <person name="Aguirre-Dugua X."/>
            <person name="Aguirre-Planter E."/>
            <person name="Tenaillon M.I."/>
            <person name="Lira-Saade R."/>
            <person name="Eguiarte L.E."/>
        </authorList>
    </citation>
    <scope>NUCLEOTIDE SEQUENCE [LARGE SCALE GENOMIC DNA]</scope>
    <source>
        <strain evidence="1">JBR-2021</strain>
    </source>
</reference>
<dbReference type="AlphaFoldDB" id="A0AAV6NLK3"/>
<protein>
    <submittedName>
        <fullName evidence="1">Uncharacterized protein</fullName>
    </submittedName>
</protein>
<feature type="non-terminal residue" evidence="1">
    <location>
        <position position="1"/>
    </location>
</feature>
<name>A0AAV6NLK3_9ROSI</name>
<keyword evidence="2" id="KW-1185">Reference proteome</keyword>
<organism evidence="1 2">
    <name type="scientific">Cucurbita argyrosperma subsp. sororia</name>
    <dbReference type="NCBI Taxonomy" id="37648"/>
    <lineage>
        <taxon>Eukaryota</taxon>
        <taxon>Viridiplantae</taxon>
        <taxon>Streptophyta</taxon>
        <taxon>Embryophyta</taxon>
        <taxon>Tracheophyta</taxon>
        <taxon>Spermatophyta</taxon>
        <taxon>Magnoliopsida</taxon>
        <taxon>eudicotyledons</taxon>
        <taxon>Gunneridae</taxon>
        <taxon>Pentapetalae</taxon>
        <taxon>rosids</taxon>
        <taxon>fabids</taxon>
        <taxon>Cucurbitales</taxon>
        <taxon>Cucurbitaceae</taxon>
        <taxon>Cucurbiteae</taxon>
        <taxon>Cucurbita</taxon>
    </lineage>
</organism>
<gene>
    <name evidence="1" type="ORF">SDJN03_09026</name>
</gene>
<dbReference type="Proteomes" id="UP000685013">
    <property type="component" value="Chromosome 5"/>
</dbReference>
<sequence length="67" mass="7962">MEPFNPFFAYPFNPKTGFPIFWRKALPPDWSHSPEPINLVLVHEQLLPELDFFQRILGLDKHEKDGR</sequence>
<comment type="caution">
    <text evidence="1">The sequence shown here is derived from an EMBL/GenBank/DDBJ whole genome shotgun (WGS) entry which is preliminary data.</text>
</comment>
<accession>A0AAV6NLK3</accession>
<dbReference type="EMBL" id="JAGKQH010000005">
    <property type="protein sequence ID" value="KAG6599248.1"/>
    <property type="molecule type" value="Genomic_DNA"/>
</dbReference>
<evidence type="ECO:0000313" key="2">
    <source>
        <dbReference type="Proteomes" id="UP000685013"/>
    </source>
</evidence>